<evidence type="ECO:0000256" key="2">
    <source>
        <dbReference type="ARBA" id="ARBA00022801"/>
    </source>
</evidence>
<keyword evidence="2" id="KW-0378">Hydrolase</keyword>
<organism evidence="4 5">
    <name type="scientific">Paenibacillus albilobatus</name>
    <dbReference type="NCBI Taxonomy" id="2716884"/>
    <lineage>
        <taxon>Bacteria</taxon>
        <taxon>Bacillati</taxon>
        <taxon>Bacillota</taxon>
        <taxon>Bacilli</taxon>
        <taxon>Bacillales</taxon>
        <taxon>Paenibacillaceae</taxon>
        <taxon>Paenibacillus</taxon>
    </lineage>
</organism>
<dbReference type="EMBL" id="BORQ01000002">
    <property type="protein sequence ID" value="GIO30937.1"/>
    <property type="molecule type" value="Genomic_DNA"/>
</dbReference>
<dbReference type="Pfam" id="PF00293">
    <property type="entry name" value="NUDIX"/>
    <property type="match status" value="1"/>
</dbReference>
<evidence type="ECO:0000256" key="1">
    <source>
        <dbReference type="ARBA" id="ARBA00001946"/>
    </source>
</evidence>
<dbReference type="Proteomes" id="UP000679779">
    <property type="component" value="Unassembled WGS sequence"/>
</dbReference>
<sequence>MIRKAVGAIVEHDGKVMLVHKVKGAQGKIKAMWDFPKGGIEPQDVTLEQALFRELKEETGSTNYEIMKRYDDKILFLFDRATREKIGFERQETTMFHVVYRGDGTDLTPEDDEIDEIRFFARERIPELLFPESREFFAKHVSLS</sequence>
<dbReference type="PANTHER" id="PTHR43046">
    <property type="entry name" value="GDP-MANNOSE MANNOSYL HYDROLASE"/>
    <property type="match status" value="1"/>
</dbReference>
<dbReference type="InterPro" id="IPR000086">
    <property type="entry name" value="NUDIX_hydrolase_dom"/>
</dbReference>
<dbReference type="SUPFAM" id="SSF55811">
    <property type="entry name" value="Nudix"/>
    <property type="match status" value="1"/>
</dbReference>
<dbReference type="AlphaFoldDB" id="A0A919XHL6"/>
<dbReference type="PROSITE" id="PS51462">
    <property type="entry name" value="NUDIX"/>
    <property type="match status" value="1"/>
</dbReference>
<dbReference type="Gene3D" id="3.90.79.10">
    <property type="entry name" value="Nucleoside Triphosphate Pyrophosphohydrolase"/>
    <property type="match status" value="1"/>
</dbReference>
<evidence type="ECO:0000313" key="4">
    <source>
        <dbReference type="EMBL" id="GIO30937.1"/>
    </source>
</evidence>
<feature type="domain" description="Nudix hydrolase" evidence="3">
    <location>
        <begin position="1"/>
        <end position="143"/>
    </location>
</feature>
<dbReference type="RefSeq" id="WP_160041384.1">
    <property type="nucleotide sequence ID" value="NZ_BORQ01000002.1"/>
</dbReference>
<dbReference type="CDD" id="cd02883">
    <property type="entry name" value="NUDIX_Hydrolase"/>
    <property type="match status" value="1"/>
</dbReference>
<evidence type="ECO:0000259" key="3">
    <source>
        <dbReference type="PROSITE" id="PS51462"/>
    </source>
</evidence>
<evidence type="ECO:0000313" key="5">
    <source>
        <dbReference type="Proteomes" id="UP000679779"/>
    </source>
</evidence>
<keyword evidence="5" id="KW-1185">Reference proteome</keyword>
<protein>
    <recommendedName>
        <fullName evidence="3">Nudix hydrolase domain-containing protein</fullName>
    </recommendedName>
</protein>
<name>A0A919XHL6_9BACL</name>
<gene>
    <name evidence="4" type="ORF">J2TS6_20780</name>
</gene>
<dbReference type="InterPro" id="IPR015797">
    <property type="entry name" value="NUDIX_hydrolase-like_dom_sf"/>
</dbReference>
<comment type="caution">
    <text evidence="4">The sequence shown here is derived from an EMBL/GenBank/DDBJ whole genome shotgun (WGS) entry which is preliminary data.</text>
</comment>
<accession>A0A919XHL6</accession>
<proteinExistence type="predicted"/>
<comment type="cofactor">
    <cofactor evidence="1">
        <name>Mg(2+)</name>
        <dbReference type="ChEBI" id="CHEBI:18420"/>
    </cofactor>
</comment>
<dbReference type="PANTHER" id="PTHR43046:SF14">
    <property type="entry name" value="MUTT_NUDIX FAMILY PROTEIN"/>
    <property type="match status" value="1"/>
</dbReference>
<dbReference type="GO" id="GO:0016787">
    <property type="term" value="F:hydrolase activity"/>
    <property type="evidence" value="ECO:0007669"/>
    <property type="project" value="UniProtKB-KW"/>
</dbReference>
<reference evidence="4" key="1">
    <citation type="submission" date="2021-03" db="EMBL/GenBank/DDBJ databases">
        <title>Antimicrobial resistance genes in bacteria isolated from Japanese honey, and their potential for conferring macrolide and lincosamide resistance in the American foulbrood pathogen Paenibacillus larvae.</title>
        <authorList>
            <person name="Okamoto M."/>
            <person name="Kumagai M."/>
            <person name="Kanamori H."/>
            <person name="Takamatsu D."/>
        </authorList>
    </citation>
    <scope>NUCLEOTIDE SEQUENCE</scope>
    <source>
        <strain evidence="4">J2TS6</strain>
    </source>
</reference>